<dbReference type="HOGENOM" id="CLU_055604_1_0_10"/>
<dbReference type="SUPFAM" id="SSF53448">
    <property type="entry name" value="Nucleotide-diphospho-sugar transferases"/>
    <property type="match status" value="1"/>
</dbReference>
<dbReference type="OrthoDB" id="9805625at2"/>
<evidence type="ECO:0000256" key="2">
    <source>
        <dbReference type="ARBA" id="ARBA00022676"/>
    </source>
</evidence>
<dbReference type="EMBL" id="CP003156">
    <property type="protein sequence ID" value="AEV33829.1"/>
    <property type="molecule type" value="Genomic_DNA"/>
</dbReference>
<evidence type="ECO:0000259" key="5">
    <source>
        <dbReference type="Pfam" id="PF00535"/>
    </source>
</evidence>
<evidence type="ECO:0000313" key="6">
    <source>
        <dbReference type="EMBL" id="AEV33829.1"/>
    </source>
</evidence>
<reference evidence="6 7" key="1">
    <citation type="journal article" date="2012" name="Stand. Genomic Sci.">
        <title>Genome sequence of the orange-pigmented seawater bacterium Owenweeksia hongkongensis type strain (UST20020801(T)).</title>
        <authorList>
            <person name="Riedel T."/>
            <person name="Held B."/>
            <person name="Nolan M."/>
            <person name="Lucas S."/>
            <person name="Lapidus A."/>
            <person name="Tice H."/>
            <person name="Del Rio T.G."/>
            <person name="Cheng J.F."/>
            <person name="Han C."/>
            <person name="Tapia R."/>
            <person name="Goodwin L.A."/>
            <person name="Pitluck S."/>
            <person name="Liolios K."/>
            <person name="Mavromatis K."/>
            <person name="Pagani I."/>
            <person name="Ivanova N."/>
            <person name="Mikhailova N."/>
            <person name="Pati A."/>
            <person name="Chen A."/>
            <person name="Palaniappan K."/>
            <person name="Rohde M."/>
            <person name="Tindall B.J."/>
            <person name="Detter J.C."/>
            <person name="Goker M."/>
            <person name="Woyke T."/>
            <person name="Bristow J."/>
            <person name="Eisen J.A."/>
            <person name="Markowitz V."/>
            <person name="Hugenholtz P."/>
            <person name="Klenk H.P."/>
            <person name="Kyrpides N.C."/>
        </authorList>
    </citation>
    <scope>NUCLEOTIDE SEQUENCE</scope>
    <source>
        <strain evidence="7">DSM 17368 / JCM 12287 / NRRL B-23963</strain>
    </source>
</reference>
<dbReference type="GO" id="GO:0016757">
    <property type="term" value="F:glycosyltransferase activity"/>
    <property type="evidence" value="ECO:0007669"/>
    <property type="project" value="UniProtKB-KW"/>
</dbReference>
<feature type="domain" description="Glycosyltransferase 2-like" evidence="5">
    <location>
        <begin position="40"/>
        <end position="205"/>
    </location>
</feature>
<name>G8R0V2_OWEHD</name>
<proteinExistence type="inferred from homology"/>
<evidence type="ECO:0000256" key="4">
    <source>
        <dbReference type="SAM" id="Phobius"/>
    </source>
</evidence>
<dbReference type="Gene3D" id="3.90.550.10">
    <property type="entry name" value="Spore Coat Polysaccharide Biosynthesis Protein SpsA, Chain A"/>
    <property type="match status" value="1"/>
</dbReference>
<dbReference type="Proteomes" id="UP000005631">
    <property type="component" value="Chromosome"/>
</dbReference>
<dbReference type="AlphaFoldDB" id="G8R0V2"/>
<dbReference type="eggNOG" id="COG1215">
    <property type="taxonomic scope" value="Bacteria"/>
</dbReference>
<feature type="transmembrane region" description="Helical" evidence="4">
    <location>
        <begin position="333"/>
        <end position="357"/>
    </location>
</feature>
<accession>G8R0V2</accession>
<keyword evidence="4" id="KW-0472">Membrane</keyword>
<sequence length="368" mass="40914">MFLVTVLSTLFLLAYLAMIIWMYPKLKSSGITNNMEHSISVLIPFRDEERKLPALLNCLSAQIYSGKWEVIFINDHSSDNGAEWLEVFIQKKEVDNLRLIHSPKGVEGKKAALAEGIKYASGEVLVQTDADCEMGEYWLQNLLNGLKENSEMVLGPVAMRPQSGFWSKFAALEFMSLQASGAAFTLGKKPIMGSAANMAYRKSVVANLQKSGENLSSGDDVFMIQSLGKENPQKVKFVLNEKAQTYTDAPANFGEFVNQRARWGSKTVAYPSKLAIVVAGLIGGISVLQCALIVLGFWQITYLVIFATVLFTKAIADYVLLRKYANLTKQTNLLGIFIPSSIIYPFYICITGMAMFFKTTWKGRTIQK</sequence>
<dbReference type="STRING" id="926562.Oweho_2871"/>
<protein>
    <submittedName>
        <fullName evidence="6">Glycosyl transferase</fullName>
    </submittedName>
</protein>
<evidence type="ECO:0000256" key="1">
    <source>
        <dbReference type="ARBA" id="ARBA00006739"/>
    </source>
</evidence>
<feature type="transmembrane region" description="Helical" evidence="4">
    <location>
        <begin position="300"/>
        <end position="321"/>
    </location>
</feature>
<keyword evidence="4" id="KW-1133">Transmembrane helix</keyword>
<keyword evidence="3 6" id="KW-0808">Transferase</keyword>
<evidence type="ECO:0000256" key="3">
    <source>
        <dbReference type="ARBA" id="ARBA00022679"/>
    </source>
</evidence>
<feature type="transmembrane region" description="Helical" evidence="4">
    <location>
        <begin position="6"/>
        <end position="23"/>
    </location>
</feature>
<feature type="transmembrane region" description="Helical" evidence="4">
    <location>
        <begin position="274"/>
        <end position="294"/>
    </location>
</feature>
<keyword evidence="2" id="KW-0328">Glycosyltransferase</keyword>
<dbReference type="InterPro" id="IPR001173">
    <property type="entry name" value="Glyco_trans_2-like"/>
</dbReference>
<dbReference type="KEGG" id="oho:Oweho_2871"/>
<dbReference type="InterPro" id="IPR029044">
    <property type="entry name" value="Nucleotide-diphossugar_trans"/>
</dbReference>
<organism evidence="6 7">
    <name type="scientific">Owenweeksia hongkongensis (strain DSM 17368 / CIP 108786 / JCM 12287 / NRRL B-23963 / UST20020801)</name>
    <dbReference type="NCBI Taxonomy" id="926562"/>
    <lineage>
        <taxon>Bacteria</taxon>
        <taxon>Pseudomonadati</taxon>
        <taxon>Bacteroidota</taxon>
        <taxon>Flavobacteriia</taxon>
        <taxon>Flavobacteriales</taxon>
        <taxon>Owenweeksiaceae</taxon>
        <taxon>Owenweeksia</taxon>
    </lineage>
</organism>
<dbReference type="PANTHER" id="PTHR43630">
    <property type="entry name" value="POLY-BETA-1,6-N-ACETYL-D-GLUCOSAMINE SYNTHASE"/>
    <property type="match status" value="1"/>
</dbReference>
<comment type="similarity">
    <text evidence="1">Belongs to the glycosyltransferase 2 family.</text>
</comment>
<dbReference type="PANTHER" id="PTHR43630:SF1">
    <property type="entry name" value="POLY-BETA-1,6-N-ACETYL-D-GLUCOSAMINE SYNTHASE"/>
    <property type="match status" value="1"/>
</dbReference>
<keyword evidence="4" id="KW-0812">Transmembrane</keyword>
<gene>
    <name evidence="6" type="ordered locus">Oweho_2871</name>
</gene>
<keyword evidence="7" id="KW-1185">Reference proteome</keyword>
<evidence type="ECO:0000313" key="7">
    <source>
        <dbReference type="Proteomes" id="UP000005631"/>
    </source>
</evidence>
<dbReference type="Pfam" id="PF00535">
    <property type="entry name" value="Glycos_transf_2"/>
    <property type="match status" value="1"/>
</dbReference>